<feature type="transmembrane region" description="Helical" evidence="1">
    <location>
        <begin position="337"/>
        <end position="355"/>
    </location>
</feature>
<accession>A0AAD4KHX7</accession>
<name>A0AAD4KHX7_9EURO</name>
<dbReference type="GeneID" id="70251787"/>
<evidence type="ECO:0000313" key="3">
    <source>
        <dbReference type="EMBL" id="KAH8691592.1"/>
    </source>
</evidence>
<keyword evidence="4" id="KW-1185">Reference proteome</keyword>
<dbReference type="AlphaFoldDB" id="A0AAD4KHX7"/>
<keyword evidence="1" id="KW-0812">Transmembrane</keyword>
<evidence type="ECO:0000256" key="1">
    <source>
        <dbReference type="SAM" id="Phobius"/>
    </source>
</evidence>
<evidence type="ECO:0000313" key="4">
    <source>
        <dbReference type="Proteomes" id="UP001201262"/>
    </source>
</evidence>
<dbReference type="GO" id="GO:0016491">
    <property type="term" value="F:oxidoreductase activity"/>
    <property type="evidence" value="ECO:0007669"/>
    <property type="project" value="InterPro"/>
</dbReference>
<keyword evidence="1" id="KW-1133">Transmembrane helix</keyword>
<dbReference type="InterPro" id="IPR037473">
    <property type="entry name" value="Lcp-like"/>
</dbReference>
<dbReference type="RefSeq" id="XP_046067684.1">
    <property type="nucleotide sequence ID" value="XM_046221500.1"/>
</dbReference>
<dbReference type="InterPro" id="IPR018713">
    <property type="entry name" value="MPAB/Lcp_cat_dom"/>
</dbReference>
<dbReference type="PANTHER" id="PTHR37539">
    <property type="entry name" value="SECRETED PROTEIN-RELATED"/>
    <property type="match status" value="1"/>
</dbReference>
<keyword evidence="1" id="KW-0472">Membrane</keyword>
<proteinExistence type="predicted"/>
<gene>
    <name evidence="3" type="ORF">BGW36DRAFT_439393</name>
</gene>
<protein>
    <recommendedName>
        <fullName evidence="2">ER-bound oxygenase mpaB/mpaB'/Rubber oxygenase catalytic domain-containing protein</fullName>
    </recommendedName>
</protein>
<feature type="domain" description="ER-bound oxygenase mpaB/mpaB'/Rubber oxygenase catalytic" evidence="2">
    <location>
        <begin position="123"/>
        <end position="335"/>
    </location>
</feature>
<sequence length="376" mass="42781">MDNSKLRNHWGVSFKWTELHQTREQLRPQMFTYDKLANDCVKRLNELSPPTKTNSTSESNRPPKRDLFALLEKHADDDSKLKQLWTEINTVPEWVDWEQVKRGQEVFFRYGLAVLNVLNFESLLGGMGSPRVVETLARTGGFSATVVRRRLLETLQHVLQVSLSLDSIKPGGSGHQSSVRVRLLHASVRSKILDLVDQDPDYYDVQNWGVPISDLDCIATINTFSTSVVWLGLPRQGIRLREQEIVDYIALWRLVGYYMGTPNEAFATTATARAMMESLLVSEVHPKETGIVLAKNIVIGLENTFPTFTSKEFMDAMARQLNGDQLADDLDIPRTSLYYQILIYGYCFVVMTIAYGNRFFPVFDKASIAVSLPFYL</sequence>
<organism evidence="3 4">
    <name type="scientific">Talaromyces proteolyticus</name>
    <dbReference type="NCBI Taxonomy" id="1131652"/>
    <lineage>
        <taxon>Eukaryota</taxon>
        <taxon>Fungi</taxon>
        <taxon>Dikarya</taxon>
        <taxon>Ascomycota</taxon>
        <taxon>Pezizomycotina</taxon>
        <taxon>Eurotiomycetes</taxon>
        <taxon>Eurotiomycetidae</taxon>
        <taxon>Eurotiales</taxon>
        <taxon>Trichocomaceae</taxon>
        <taxon>Talaromyces</taxon>
        <taxon>Talaromyces sect. Bacilispori</taxon>
    </lineage>
</organism>
<evidence type="ECO:0000259" key="2">
    <source>
        <dbReference type="Pfam" id="PF09995"/>
    </source>
</evidence>
<dbReference type="PANTHER" id="PTHR37539:SF1">
    <property type="entry name" value="ER-BOUND OXYGENASE MPAB_MPAB'_RUBBER OXYGENASE CATALYTIC DOMAIN-CONTAINING PROTEIN"/>
    <property type="match status" value="1"/>
</dbReference>
<dbReference type="Pfam" id="PF09995">
    <property type="entry name" value="MPAB_Lcp_cat"/>
    <property type="match status" value="1"/>
</dbReference>
<comment type="caution">
    <text evidence="3">The sequence shown here is derived from an EMBL/GenBank/DDBJ whole genome shotgun (WGS) entry which is preliminary data.</text>
</comment>
<dbReference type="EMBL" id="JAJTJA010000012">
    <property type="protein sequence ID" value="KAH8691592.1"/>
    <property type="molecule type" value="Genomic_DNA"/>
</dbReference>
<reference evidence="3" key="1">
    <citation type="submission" date="2021-12" db="EMBL/GenBank/DDBJ databases">
        <title>Convergent genome expansion in fungi linked to evolution of root-endophyte symbiosis.</title>
        <authorList>
            <consortium name="DOE Joint Genome Institute"/>
            <person name="Ke Y.-H."/>
            <person name="Bonito G."/>
            <person name="Liao H.-L."/>
            <person name="Looney B."/>
            <person name="Rojas-Flechas A."/>
            <person name="Nash J."/>
            <person name="Hameed K."/>
            <person name="Schadt C."/>
            <person name="Martin F."/>
            <person name="Crous P.W."/>
            <person name="Miettinen O."/>
            <person name="Magnuson J.K."/>
            <person name="Labbe J."/>
            <person name="Jacobson D."/>
            <person name="Doktycz M.J."/>
            <person name="Veneault-Fourrey C."/>
            <person name="Kuo A."/>
            <person name="Mondo S."/>
            <person name="Calhoun S."/>
            <person name="Riley R."/>
            <person name="Ohm R."/>
            <person name="LaButti K."/>
            <person name="Andreopoulos B."/>
            <person name="Pangilinan J."/>
            <person name="Nolan M."/>
            <person name="Tritt A."/>
            <person name="Clum A."/>
            <person name="Lipzen A."/>
            <person name="Daum C."/>
            <person name="Barry K."/>
            <person name="Grigoriev I.V."/>
            <person name="Vilgalys R."/>
        </authorList>
    </citation>
    <scope>NUCLEOTIDE SEQUENCE</scope>
    <source>
        <strain evidence="3">PMI_201</strain>
    </source>
</reference>
<dbReference type="Proteomes" id="UP001201262">
    <property type="component" value="Unassembled WGS sequence"/>
</dbReference>